<dbReference type="Pfam" id="PF00817">
    <property type="entry name" value="IMS"/>
    <property type="match status" value="1"/>
</dbReference>
<dbReference type="FunFam" id="1.10.150.20:FF:000019">
    <property type="entry name" value="DNA polymerase IV"/>
    <property type="match status" value="1"/>
</dbReference>
<dbReference type="InterPro" id="IPR043128">
    <property type="entry name" value="Rev_trsase/Diguanyl_cyclase"/>
</dbReference>
<keyword evidence="8 17" id="KW-0235">DNA replication</keyword>
<dbReference type="AlphaFoldDB" id="A0A1L3LV73"/>
<dbReference type="GO" id="GO:0000287">
    <property type="term" value="F:magnesium ion binding"/>
    <property type="evidence" value="ECO:0007669"/>
    <property type="project" value="UniProtKB-UniRule"/>
</dbReference>
<feature type="site" description="Substrate discrimination" evidence="17">
    <location>
        <position position="41"/>
    </location>
</feature>
<comment type="catalytic activity">
    <reaction evidence="16 17">
        <text>DNA(n) + a 2'-deoxyribonucleoside 5'-triphosphate = DNA(n+1) + diphosphate</text>
        <dbReference type="Rhea" id="RHEA:22508"/>
        <dbReference type="Rhea" id="RHEA-COMP:17339"/>
        <dbReference type="Rhea" id="RHEA-COMP:17340"/>
        <dbReference type="ChEBI" id="CHEBI:33019"/>
        <dbReference type="ChEBI" id="CHEBI:61560"/>
        <dbReference type="ChEBI" id="CHEBI:173112"/>
        <dbReference type="EC" id="2.7.7.7"/>
    </reaction>
</comment>
<dbReference type="Gene3D" id="1.10.150.20">
    <property type="entry name" value="5' to 3' exonuclease, C-terminal subdomain"/>
    <property type="match status" value="1"/>
</dbReference>
<keyword evidence="4 17" id="KW-0515">Mutator protein</keyword>
<evidence type="ECO:0000256" key="17">
    <source>
        <dbReference type="HAMAP-Rule" id="MF_01113"/>
    </source>
</evidence>
<dbReference type="FunFam" id="3.40.1170.60:FF:000001">
    <property type="entry name" value="DNA polymerase IV"/>
    <property type="match status" value="1"/>
</dbReference>
<evidence type="ECO:0000256" key="4">
    <source>
        <dbReference type="ARBA" id="ARBA00022457"/>
    </source>
</evidence>
<dbReference type="Gene3D" id="3.30.70.270">
    <property type="match status" value="1"/>
</dbReference>
<gene>
    <name evidence="17 19" type="primary">dinB</name>
    <name evidence="19" type="ORF">SAMCFNEI73_pC0240</name>
</gene>
<evidence type="ECO:0000256" key="6">
    <source>
        <dbReference type="ARBA" id="ARBA00022679"/>
    </source>
</evidence>
<evidence type="ECO:0000313" key="19">
    <source>
        <dbReference type="EMBL" id="APG93962.1"/>
    </source>
</evidence>
<protein>
    <recommendedName>
        <fullName evidence="17">DNA polymerase IV</fullName>
        <shortName evidence="17">Pol IV</shortName>
        <ecNumber evidence="17">2.7.7.7</ecNumber>
    </recommendedName>
</protein>
<keyword evidence="11 17" id="KW-0460">Magnesium</keyword>
<name>A0A1L3LV73_9HYPH</name>
<feature type="binding site" evidence="17">
    <location>
        <position position="36"/>
    </location>
    <ligand>
        <name>Mg(2+)</name>
        <dbReference type="ChEBI" id="CHEBI:18420"/>
    </ligand>
</feature>
<organism evidence="19 20">
    <name type="scientific">Sinorhizobium americanum</name>
    <dbReference type="NCBI Taxonomy" id="194963"/>
    <lineage>
        <taxon>Bacteria</taxon>
        <taxon>Pseudomonadati</taxon>
        <taxon>Pseudomonadota</taxon>
        <taxon>Alphaproteobacteria</taxon>
        <taxon>Hyphomicrobiales</taxon>
        <taxon>Rhizobiaceae</taxon>
        <taxon>Sinorhizobium/Ensifer group</taxon>
        <taxon>Sinorhizobium</taxon>
    </lineage>
</organism>
<evidence type="ECO:0000256" key="13">
    <source>
        <dbReference type="ARBA" id="ARBA00023125"/>
    </source>
</evidence>
<feature type="binding site" evidence="17">
    <location>
        <position position="130"/>
    </location>
    <ligand>
        <name>Mg(2+)</name>
        <dbReference type="ChEBI" id="CHEBI:18420"/>
    </ligand>
</feature>
<evidence type="ECO:0000256" key="10">
    <source>
        <dbReference type="ARBA" id="ARBA00022763"/>
    </source>
</evidence>
<keyword evidence="13 17" id="KW-0238">DNA-binding</keyword>
<dbReference type="GO" id="GO:0006261">
    <property type="term" value="P:DNA-templated DNA replication"/>
    <property type="evidence" value="ECO:0007669"/>
    <property type="project" value="UniProtKB-UniRule"/>
</dbReference>
<sequence length="385" mass="42039">MFRHKFQSDKPDPIAIAEAAMNDMSPTPIRKIVHVDMDAFYASVEQRDNPDLRGKPIAVGGSAARGVVAAASYEARAYGVHSAMPSVTAKRKCPDLIFVPPRFDVYKAVSQQIREIFAEYTPLIEPLSLDEAYLDVTENLKGMDIATEIALEIRAKIKALTGLNASAGISYNKFLAKMASDLNKPNGQAVITPKNGPGFVEALPVKKFHGVGPATAERMRKYGIETGLDLKSKSLAFLQEHFGKSGPYFYGIARAIDERQVKPNRIRKSVGAEDTFAEDIADLDLATAELKPLAEKVWRYCEAQGISGKTVTVKIKYSDFTQATRSRTSALPISGVPEIMEAATALLASVYPFRRLVRLLGVTLSSLTNNPGADGEEQPQFDLDL</sequence>
<dbReference type="HAMAP" id="MF_01113">
    <property type="entry name" value="DNApol_IV"/>
    <property type="match status" value="1"/>
</dbReference>
<geneLocation type="plasmid" evidence="19 20">
    <name>C</name>
</geneLocation>
<evidence type="ECO:0000256" key="1">
    <source>
        <dbReference type="ARBA" id="ARBA00004496"/>
    </source>
</evidence>
<evidence type="ECO:0000256" key="8">
    <source>
        <dbReference type="ARBA" id="ARBA00022705"/>
    </source>
</evidence>
<feature type="domain" description="UmuC" evidence="18">
    <location>
        <begin position="32"/>
        <end position="212"/>
    </location>
</feature>
<dbReference type="Proteomes" id="UP000182306">
    <property type="component" value="Plasmid C"/>
</dbReference>
<dbReference type="GO" id="GO:0005829">
    <property type="term" value="C:cytosol"/>
    <property type="evidence" value="ECO:0007669"/>
    <property type="project" value="TreeGrafter"/>
</dbReference>
<keyword evidence="19" id="KW-0614">Plasmid</keyword>
<comment type="similarity">
    <text evidence="2 17">Belongs to the DNA polymerase type-Y family.</text>
</comment>
<dbReference type="InterPro" id="IPR017961">
    <property type="entry name" value="DNA_pol_Y-fam_little_finger"/>
</dbReference>
<dbReference type="FunFam" id="3.30.1490.100:FF:000004">
    <property type="entry name" value="DNA polymerase IV"/>
    <property type="match status" value="1"/>
</dbReference>
<evidence type="ECO:0000256" key="3">
    <source>
        <dbReference type="ARBA" id="ARBA00011245"/>
    </source>
</evidence>
<dbReference type="Pfam" id="PF11799">
    <property type="entry name" value="IMS_C"/>
    <property type="match status" value="1"/>
</dbReference>
<evidence type="ECO:0000256" key="15">
    <source>
        <dbReference type="ARBA" id="ARBA00025589"/>
    </source>
</evidence>
<evidence type="ECO:0000256" key="16">
    <source>
        <dbReference type="ARBA" id="ARBA00049244"/>
    </source>
</evidence>
<dbReference type="Pfam" id="PF11798">
    <property type="entry name" value="IMS_HHH"/>
    <property type="match status" value="1"/>
</dbReference>
<dbReference type="SUPFAM" id="SSF56672">
    <property type="entry name" value="DNA/RNA polymerases"/>
    <property type="match status" value="1"/>
</dbReference>
<keyword evidence="7 17" id="KW-0548">Nucleotidyltransferase</keyword>
<evidence type="ECO:0000313" key="20">
    <source>
        <dbReference type="Proteomes" id="UP000182306"/>
    </source>
</evidence>
<evidence type="ECO:0000256" key="5">
    <source>
        <dbReference type="ARBA" id="ARBA00022490"/>
    </source>
</evidence>
<keyword evidence="20" id="KW-1185">Reference proteome</keyword>
<dbReference type="InterPro" id="IPR001126">
    <property type="entry name" value="UmuC"/>
</dbReference>
<keyword evidence="10 17" id="KW-0227">DNA damage</keyword>
<dbReference type="GO" id="GO:0009432">
    <property type="term" value="P:SOS response"/>
    <property type="evidence" value="ECO:0007669"/>
    <property type="project" value="TreeGrafter"/>
</dbReference>
<dbReference type="InterPro" id="IPR022880">
    <property type="entry name" value="DNApol_IV"/>
</dbReference>
<dbReference type="NCBIfam" id="NF002677">
    <property type="entry name" value="PRK02406.1"/>
    <property type="match status" value="1"/>
</dbReference>
<dbReference type="InterPro" id="IPR024728">
    <property type="entry name" value="PolY_HhH_motif"/>
</dbReference>
<dbReference type="GO" id="GO:0042276">
    <property type="term" value="P:error-prone translesion synthesis"/>
    <property type="evidence" value="ECO:0007669"/>
    <property type="project" value="TreeGrafter"/>
</dbReference>
<comment type="cofactor">
    <cofactor evidence="17">
        <name>Mg(2+)</name>
        <dbReference type="ChEBI" id="CHEBI:18420"/>
    </cofactor>
    <text evidence="17">Binds 2 magnesium ions per subunit.</text>
</comment>
<keyword evidence="6 17" id="KW-0808">Transferase</keyword>
<dbReference type="CDD" id="cd03586">
    <property type="entry name" value="PolY_Pol_IV_kappa"/>
    <property type="match status" value="1"/>
</dbReference>
<keyword evidence="14 17" id="KW-0234">DNA repair</keyword>
<dbReference type="EMBL" id="CP013110">
    <property type="protein sequence ID" value="APG93962.1"/>
    <property type="molecule type" value="Genomic_DNA"/>
</dbReference>
<comment type="subcellular location">
    <subcellularLocation>
        <location evidence="1 17">Cytoplasm</location>
    </subcellularLocation>
</comment>
<accession>A0A1L3LV73</accession>
<evidence type="ECO:0000256" key="11">
    <source>
        <dbReference type="ARBA" id="ARBA00022842"/>
    </source>
</evidence>
<comment type="subunit">
    <text evidence="3 17">Monomer.</text>
</comment>
<dbReference type="SUPFAM" id="SSF100879">
    <property type="entry name" value="Lesion bypass DNA polymerase (Y-family), little finger domain"/>
    <property type="match status" value="1"/>
</dbReference>
<dbReference type="GO" id="GO:0003684">
    <property type="term" value="F:damaged DNA binding"/>
    <property type="evidence" value="ECO:0007669"/>
    <property type="project" value="InterPro"/>
</dbReference>
<dbReference type="Gene3D" id="3.40.1170.60">
    <property type="match status" value="1"/>
</dbReference>
<dbReference type="GO" id="GO:0006281">
    <property type="term" value="P:DNA repair"/>
    <property type="evidence" value="ECO:0007669"/>
    <property type="project" value="UniProtKB-UniRule"/>
</dbReference>
<dbReference type="GO" id="GO:0003887">
    <property type="term" value="F:DNA-directed DNA polymerase activity"/>
    <property type="evidence" value="ECO:0007669"/>
    <property type="project" value="UniProtKB-UniRule"/>
</dbReference>
<keyword evidence="5 17" id="KW-0963">Cytoplasm</keyword>
<evidence type="ECO:0000256" key="2">
    <source>
        <dbReference type="ARBA" id="ARBA00010945"/>
    </source>
</evidence>
<dbReference type="PANTHER" id="PTHR11076">
    <property type="entry name" value="DNA REPAIR POLYMERASE UMUC / TRANSFERASE FAMILY MEMBER"/>
    <property type="match status" value="1"/>
</dbReference>
<evidence type="ECO:0000256" key="12">
    <source>
        <dbReference type="ARBA" id="ARBA00022932"/>
    </source>
</evidence>
<evidence type="ECO:0000256" key="7">
    <source>
        <dbReference type="ARBA" id="ARBA00022695"/>
    </source>
</evidence>
<dbReference type="PANTHER" id="PTHR11076:SF33">
    <property type="entry name" value="DNA POLYMERASE KAPPA"/>
    <property type="match status" value="1"/>
</dbReference>
<dbReference type="PROSITE" id="PS50173">
    <property type="entry name" value="UMUC"/>
    <property type="match status" value="1"/>
</dbReference>
<dbReference type="KEGG" id="same:SAMCFNEI73_pC0240"/>
<dbReference type="EC" id="2.7.7.7" evidence="17"/>
<evidence type="ECO:0000256" key="9">
    <source>
        <dbReference type="ARBA" id="ARBA00022723"/>
    </source>
</evidence>
<dbReference type="InterPro" id="IPR043502">
    <property type="entry name" value="DNA/RNA_pol_sf"/>
</dbReference>
<feature type="active site" evidence="17">
    <location>
        <position position="131"/>
    </location>
</feature>
<dbReference type="NCBIfam" id="NF010731">
    <property type="entry name" value="PRK14133.1"/>
    <property type="match status" value="1"/>
</dbReference>
<dbReference type="InterPro" id="IPR036775">
    <property type="entry name" value="DNA_pol_Y-fam_lit_finger_sf"/>
</dbReference>
<keyword evidence="12 17" id="KW-0239">DNA-directed DNA polymerase</keyword>
<reference evidence="19 20" key="1">
    <citation type="submission" date="2015-10" db="EMBL/GenBank/DDBJ databases">
        <title>Genomic differences between typical nodule nitrogen-fixing rhizobial strains and those coming from bean seeds.</title>
        <authorList>
            <person name="Peralta H."/>
            <person name="Aguilar-Vera A."/>
            <person name="Diaz R."/>
            <person name="Mora Y."/>
            <person name="Martinez-Batallar G."/>
            <person name="Salazar E."/>
            <person name="Vargas-Lagunas C."/>
            <person name="Encarnacion S."/>
            <person name="Girard L."/>
            <person name="Mora J."/>
        </authorList>
    </citation>
    <scope>NUCLEOTIDE SEQUENCE [LARGE SCALE GENOMIC DNA]</scope>
    <source>
        <strain evidence="19 20">CFNEI 73</strain>
        <plasmid evidence="19 20">C</plasmid>
    </source>
</reference>
<proteinExistence type="inferred from homology"/>
<evidence type="ECO:0000256" key="14">
    <source>
        <dbReference type="ARBA" id="ARBA00023204"/>
    </source>
</evidence>
<keyword evidence="9 17" id="KW-0479">Metal-binding</keyword>
<dbReference type="Gene3D" id="3.30.1490.100">
    <property type="entry name" value="DNA polymerase, Y-family, little finger domain"/>
    <property type="match status" value="1"/>
</dbReference>
<dbReference type="InterPro" id="IPR050116">
    <property type="entry name" value="DNA_polymerase-Y"/>
</dbReference>
<evidence type="ECO:0000259" key="18">
    <source>
        <dbReference type="PROSITE" id="PS50173"/>
    </source>
</evidence>
<comment type="function">
    <text evidence="15 17">Poorly processive, error-prone DNA polymerase involved in untargeted mutagenesis. Copies undamaged DNA at stalled replication forks, which arise in vivo from mismatched or misaligned primer ends. These misaligned primers can be extended by PolIV. Exhibits no 3'-5' exonuclease (proofreading) activity. May be involved in translesional synthesis, in conjunction with the beta clamp from PolIII.</text>
</comment>